<sequence length="94" mass="10615">MQIATPAKHRDRKGTFASQQRVHNKIINYSTERTTAPSLSGVRLQRSNECHVAISNEKISIVIYHCSVLRSSWLKADSTLLLKLLLIANRSNNN</sequence>
<proteinExistence type="predicted"/>
<comment type="caution">
    <text evidence="1">The sequence shown here is derived from an EMBL/GenBank/DDBJ whole genome shotgun (WGS) entry which is preliminary data.</text>
</comment>
<dbReference type="AlphaFoldDB" id="A0A5B7ES18"/>
<accession>A0A5B7ES18</accession>
<dbReference type="EMBL" id="VSRR010003420">
    <property type="protein sequence ID" value="MPC36068.1"/>
    <property type="molecule type" value="Genomic_DNA"/>
</dbReference>
<protein>
    <submittedName>
        <fullName evidence="1">Uncharacterized protein</fullName>
    </submittedName>
</protein>
<name>A0A5B7ES18_PORTR</name>
<keyword evidence="2" id="KW-1185">Reference proteome</keyword>
<dbReference type="Proteomes" id="UP000324222">
    <property type="component" value="Unassembled WGS sequence"/>
</dbReference>
<evidence type="ECO:0000313" key="1">
    <source>
        <dbReference type="EMBL" id="MPC36068.1"/>
    </source>
</evidence>
<organism evidence="1 2">
    <name type="scientific">Portunus trituberculatus</name>
    <name type="common">Swimming crab</name>
    <name type="synonym">Neptunus trituberculatus</name>
    <dbReference type="NCBI Taxonomy" id="210409"/>
    <lineage>
        <taxon>Eukaryota</taxon>
        <taxon>Metazoa</taxon>
        <taxon>Ecdysozoa</taxon>
        <taxon>Arthropoda</taxon>
        <taxon>Crustacea</taxon>
        <taxon>Multicrustacea</taxon>
        <taxon>Malacostraca</taxon>
        <taxon>Eumalacostraca</taxon>
        <taxon>Eucarida</taxon>
        <taxon>Decapoda</taxon>
        <taxon>Pleocyemata</taxon>
        <taxon>Brachyura</taxon>
        <taxon>Eubrachyura</taxon>
        <taxon>Portunoidea</taxon>
        <taxon>Portunidae</taxon>
        <taxon>Portuninae</taxon>
        <taxon>Portunus</taxon>
    </lineage>
</organism>
<gene>
    <name evidence="1" type="ORF">E2C01_029515</name>
</gene>
<reference evidence="1 2" key="1">
    <citation type="submission" date="2019-05" db="EMBL/GenBank/DDBJ databases">
        <title>Another draft genome of Portunus trituberculatus and its Hox gene families provides insights of decapod evolution.</title>
        <authorList>
            <person name="Jeong J.-H."/>
            <person name="Song I."/>
            <person name="Kim S."/>
            <person name="Choi T."/>
            <person name="Kim D."/>
            <person name="Ryu S."/>
            <person name="Kim W."/>
        </authorList>
    </citation>
    <scope>NUCLEOTIDE SEQUENCE [LARGE SCALE GENOMIC DNA]</scope>
    <source>
        <tissue evidence="1">Muscle</tissue>
    </source>
</reference>
<evidence type="ECO:0000313" key="2">
    <source>
        <dbReference type="Proteomes" id="UP000324222"/>
    </source>
</evidence>